<keyword evidence="3" id="KW-1185">Reference proteome</keyword>
<sequence length="126" mass="13312">MVRARRQRLQSFPTPHSASQQEPIEVSSGSPSFVASPILGHGNPTLDPIPLAVRSPSSTQGDRSDAGVKVTLPPVVSRGSGSRSTRVGAPSSAPVAPSKRRRLILDAGSEEKEDEEDLDPLRPIQG</sequence>
<protein>
    <submittedName>
        <fullName evidence="2">Uncharacterized protein</fullName>
    </submittedName>
</protein>
<reference evidence="2" key="1">
    <citation type="submission" date="2020-03" db="EMBL/GenBank/DDBJ databases">
        <title>A high-quality chromosome-level genome assembly of a woody plant with both climbing and erect habits, Rhamnella rubrinervis.</title>
        <authorList>
            <person name="Lu Z."/>
            <person name="Yang Y."/>
            <person name="Zhu X."/>
            <person name="Sun Y."/>
        </authorList>
    </citation>
    <scope>NUCLEOTIDE SEQUENCE</scope>
    <source>
        <strain evidence="2">BYM</strain>
        <tissue evidence="2">Leaf</tissue>
    </source>
</reference>
<proteinExistence type="predicted"/>
<comment type="caution">
    <text evidence="2">The sequence shown here is derived from an EMBL/GenBank/DDBJ whole genome shotgun (WGS) entry which is preliminary data.</text>
</comment>
<dbReference type="EMBL" id="VOIH02000010">
    <property type="protein sequence ID" value="KAF3434556.1"/>
    <property type="molecule type" value="Genomic_DNA"/>
</dbReference>
<accession>A0A8K0DQ29</accession>
<gene>
    <name evidence="2" type="ORF">FNV43_RR21641</name>
</gene>
<feature type="region of interest" description="Disordered" evidence="1">
    <location>
        <begin position="1"/>
        <end position="126"/>
    </location>
</feature>
<organism evidence="2 3">
    <name type="scientific">Rhamnella rubrinervis</name>
    <dbReference type="NCBI Taxonomy" id="2594499"/>
    <lineage>
        <taxon>Eukaryota</taxon>
        <taxon>Viridiplantae</taxon>
        <taxon>Streptophyta</taxon>
        <taxon>Embryophyta</taxon>
        <taxon>Tracheophyta</taxon>
        <taxon>Spermatophyta</taxon>
        <taxon>Magnoliopsida</taxon>
        <taxon>eudicotyledons</taxon>
        <taxon>Gunneridae</taxon>
        <taxon>Pentapetalae</taxon>
        <taxon>rosids</taxon>
        <taxon>fabids</taxon>
        <taxon>Rosales</taxon>
        <taxon>Rhamnaceae</taxon>
        <taxon>rhamnoid group</taxon>
        <taxon>Rhamneae</taxon>
        <taxon>Rhamnella</taxon>
    </lineage>
</organism>
<evidence type="ECO:0000313" key="2">
    <source>
        <dbReference type="EMBL" id="KAF3434556.1"/>
    </source>
</evidence>
<evidence type="ECO:0000313" key="3">
    <source>
        <dbReference type="Proteomes" id="UP000796880"/>
    </source>
</evidence>
<evidence type="ECO:0000256" key="1">
    <source>
        <dbReference type="SAM" id="MobiDB-lite"/>
    </source>
</evidence>
<feature type="compositionally biased region" description="Polar residues" evidence="1">
    <location>
        <begin position="9"/>
        <end position="33"/>
    </location>
</feature>
<dbReference type="AlphaFoldDB" id="A0A8K0DQ29"/>
<feature type="compositionally biased region" description="Low complexity" evidence="1">
    <location>
        <begin position="75"/>
        <end position="88"/>
    </location>
</feature>
<dbReference type="Proteomes" id="UP000796880">
    <property type="component" value="Unassembled WGS sequence"/>
</dbReference>
<name>A0A8K0DQ29_9ROSA</name>